<dbReference type="SUPFAM" id="SSF55347">
    <property type="entry name" value="Glyceraldehyde-3-phosphate dehydrogenase-like, C-terminal domain"/>
    <property type="match status" value="1"/>
</dbReference>
<evidence type="ECO:0000256" key="11">
    <source>
        <dbReference type="ARBA" id="ARBA00049396"/>
    </source>
</evidence>
<dbReference type="EMBL" id="VOSK01000187">
    <property type="protein sequence ID" value="MPR28972.1"/>
    <property type="molecule type" value="Genomic_DNA"/>
</dbReference>
<evidence type="ECO:0000256" key="2">
    <source>
        <dbReference type="ARBA" id="ARBA00022605"/>
    </source>
</evidence>
<feature type="domain" description="Dihydrodipicolinate reductase C-terminal" evidence="14">
    <location>
        <begin position="131"/>
        <end position="254"/>
    </location>
</feature>
<comment type="pathway">
    <text evidence="8">Amino-acid biosynthesis; L-lysine biosynthesis via DAP pathway; (S)-tetrahydrodipicolinate from L-aspartate: step 4/4.</text>
</comment>
<keyword evidence="16" id="KW-1185">Reference proteome</keyword>
<evidence type="ECO:0000259" key="14">
    <source>
        <dbReference type="Pfam" id="PF05173"/>
    </source>
</evidence>
<dbReference type="GO" id="GO:0005829">
    <property type="term" value="C:cytosol"/>
    <property type="evidence" value="ECO:0007669"/>
    <property type="project" value="TreeGrafter"/>
</dbReference>
<evidence type="ECO:0000259" key="13">
    <source>
        <dbReference type="Pfam" id="PF01113"/>
    </source>
</evidence>
<dbReference type="SUPFAM" id="SSF51735">
    <property type="entry name" value="NAD(P)-binding Rossmann-fold domains"/>
    <property type="match status" value="1"/>
</dbReference>
<dbReference type="InterPro" id="IPR036291">
    <property type="entry name" value="NAD(P)-bd_dom_sf"/>
</dbReference>
<organism evidence="15 16">
    <name type="scientific">Microvirga tunisiensis</name>
    <dbReference type="NCBI Taxonomy" id="2108360"/>
    <lineage>
        <taxon>Bacteria</taxon>
        <taxon>Pseudomonadati</taxon>
        <taxon>Pseudomonadota</taxon>
        <taxon>Alphaproteobacteria</taxon>
        <taxon>Hyphomicrobiales</taxon>
        <taxon>Methylobacteriaceae</taxon>
        <taxon>Microvirga</taxon>
    </lineage>
</organism>
<accession>A0A5N7MPM4</accession>
<evidence type="ECO:0000256" key="1">
    <source>
        <dbReference type="ARBA" id="ARBA00006642"/>
    </source>
</evidence>
<dbReference type="Gene3D" id="3.40.50.720">
    <property type="entry name" value="NAD(P)-binding Rossmann-like Domain"/>
    <property type="match status" value="1"/>
</dbReference>
<keyword evidence="5 15" id="KW-0560">Oxidoreductase</keyword>
<evidence type="ECO:0000256" key="7">
    <source>
        <dbReference type="ARBA" id="ARBA00023154"/>
    </source>
</evidence>
<dbReference type="Pfam" id="PF05173">
    <property type="entry name" value="DapB_C"/>
    <property type="match status" value="1"/>
</dbReference>
<dbReference type="CDD" id="cd02274">
    <property type="entry name" value="DHDPR_N"/>
    <property type="match status" value="1"/>
</dbReference>
<evidence type="ECO:0000256" key="10">
    <source>
        <dbReference type="ARBA" id="ARBA00049080"/>
    </source>
</evidence>
<evidence type="ECO:0000313" key="16">
    <source>
        <dbReference type="Proteomes" id="UP000403266"/>
    </source>
</evidence>
<evidence type="ECO:0000256" key="3">
    <source>
        <dbReference type="ARBA" id="ARBA00022857"/>
    </source>
</evidence>
<dbReference type="GO" id="GO:0019877">
    <property type="term" value="P:diaminopimelate biosynthetic process"/>
    <property type="evidence" value="ECO:0007669"/>
    <property type="project" value="UniProtKB-KW"/>
</dbReference>
<evidence type="ECO:0000256" key="12">
    <source>
        <dbReference type="NCBIfam" id="TIGR00036"/>
    </source>
</evidence>
<evidence type="ECO:0000256" key="6">
    <source>
        <dbReference type="ARBA" id="ARBA00023027"/>
    </source>
</evidence>
<evidence type="ECO:0000313" key="15">
    <source>
        <dbReference type="EMBL" id="MPR28972.1"/>
    </source>
</evidence>
<dbReference type="NCBIfam" id="TIGR00036">
    <property type="entry name" value="dapB"/>
    <property type="match status" value="1"/>
</dbReference>
<dbReference type="GO" id="GO:0009089">
    <property type="term" value="P:lysine biosynthetic process via diaminopimelate"/>
    <property type="evidence" value="ECO:0007669"/>
    <property type="project" value="UniProtKB-UniRule"/>
</dbReference>
<proteinExistence type="inferred from homology"/>
<feature type="domain" description="Dihydrodipicolinate reductase N-terminal" evidence="13">
    <location>
        <begin position="3"/>
        <end position="126"/>
    </location>
</feature>
<dbReference type="Proteomes" id="UP000403266">
    <property type="component" value="Unassembled WGS sequence"/>
</dbReference>
<comment type="caution">
    <text evidence="15">The sequence shown here is derived from an EMBL/GenBank/DDBJ whole genome shotgun (WGS) entry which is preliminary data.</text>
</comment>
<evidence type="ECO:0000256" key="9">
    <source>
        <dbReference type="ARBA" id="ARBA00038983"/>
    </source>
</evidence>
<keyword evidence="4" id="KW-0220">Diaminopimelate biosynthesis</keyword>
<evidence type="ECO:0000256" key="5">
    <source>
        <dbReference type="ARBA" id="ARBA00023002"/>
    </source>
</evidence>
<gene>
    <name evidence="15" type="primary">dapB</name>
    <name evidence="15" type="ORF">FS320_28600</name>
</gene>
<dbReference type="PANTHER" id="PTHR20836:SF0">
    <property type="entry name" value="4-HYDROXY-TETRAHYDRODIPICOLINATE REDUCTASE 1, CHLOROPLASTIC-RELATED"/>
    <property type="match status" value="1"/>
</dbReference>
<keyword evidence="6" id="KW-0520">NAD</keyword>
<dbReference type="OrthoDB" id="9790352at2"/>
<dbReference type="InterPro" id="IPR023940">
    <property type="entry name" value="DHDPR_bac"/>
</dbReference>
<keyword evidence="7" id="KW-0457">Lysine biosynthesis</keyword>
<dbReference type="GO" id="GO:0008839">
    <property type="term" value="F:4-hydroxy-tetrahydrodipicolinate reductase"/>
    <property type="evidence" value="ECO:0007669"/>
    <property type="project" value="UniProtKB-UniRule"/>
</dbReference>
<dbReference type="EC" id="1.17.1.8" evidence="9 12"/>
<evidence type="ECO:0000256" key="4">
    <source>
        <dbReference type="ARBA" id="ARBA00022915"/>
    </source>
</evidence>
<keyword evidence="3" id="KW-0521">NADP</keyword>
<dbReference type="InterPro" id="IPR022663">
    <property type="entry name" value="DapB_C"/>
</dbReference>
<comment type="similarity">
    <text evidence="1">Belongs to the DapB family.</text>
</comment>
<dbReference type="InterPro" id="IPR000846">
    <property type="entry name" value="DapB_N"/>
</dbReference>
<comment type="catalytic activity">
    <reaction evidence="11">
        <text>(S)-2,3,4,5-tetrahydrodipicolinate + NAD(+) + H2O = (2S,4S)-4-hydroxy-2,3,4,5-tetrahydrodipicolinate + NADH + H(+)</text>
        <dbReference type="Rhea" id="RHEA:35323"/>
        <dbReference type="ChEBI" id="CHEBI:15377"/>
        <dbReference type="ChEBI" id="CHEBI:15378"/>
        <dbReference type="ChEBI" id="CHEBI:16845"/>
        <dbReference type="ChEBI" id="CHEBI:57540"/>
        <dbReference type="ChEBI" id="CHEBI:57945"/>
        <dbReference type="ChEBI" id="CHEBI:67139"/>
        <dbReference type="EC" id="1.17.1.8"/>
    </reaction>
</comment>
<evidence type="ECO:0000256" key="8">
    <source>
        <dbReference type="ARBA" id="ARBA00037922"/>
    </source>
</evidence>
<protein>
    <recommendedName>
        <fullName evidence="9 12">4-hydroxy-tetrahydrodipicolinate reductase</fullName>
        <ecNumber evidence="9 12">1.17.1.8</ecNumber>
    </recommendedName>
</protein>
<dbReference type="AlphaFoldDB" id="A0A5N7MPM4"/>
<dbReference type="Gene3D" id="3.30.360.10">
    <property type="entry name" value="Dihydrodipicolinate Reductase, domain 2"/>
    <property type="match status" value="1"/>
</dbReference>
<reference evidence="15 16" key="1">
    <citation type="journal article" date="2019" name="Syst. Appl. Microbiol.">
        <title>Microvirga tunisiensis sp. nov., a root nodule symbiotic bacterium isolated from Lupinus micranthus and L. luteus grown in Northern Tunisia.</title>
        <authorList>
            <person name="Msaddak A."/>
            <person name="Rejili M."/>
            <person name="Duran D."/>
            <person name="Mars M."/>
            <person name="Palacios J.M."/>
            <person name="Ruiz-Argueso T."/>
            <person name="Rey L."/>
            <person name="Imperial J."/>
        </authorList>
    </citation>
    <scope>NUCLEOTIDE SEQUENCE [LARGE SCALE GENOMIC DNA]</scope>
    <source>
        <strain evidence="15 16">Lmie10</strain>
    </source>
</reference>
<dbReference type="PANTHER" id="PTHR20836">
    <property type="entry name" value="DIHYDRODIPICOLINATE REDUCTASE"/>
    <property type="match status" value="1"/>
</dbReference>
<dbReference type="PIRSF" id="PIRSF000161">
    <property type="entry name" value="DHPR"/>
    <property type="match status" value="1"/>
</dbReference>
<comment type="catalytic activity">
    <reaction evidence="10">
        <text>(S)-2,3,4,5-tetrahydrodipicolinate + NADP(+) + H2O = (2S,4S)-4-hydroxy-2,3,4,5-tetrahydrodipicolinate + NADPH + H(+)</text>
        <dbReference type="Rhea" id="RHEA:35331"/>
        <dbReference type="ChEBI" id="CHEBI:15377"/>
        <dbReference type="ChEBI" id="CHEBI:15378"/>
        <dbReference type="ChEBI" id="CHEBI:16845"/>
        <dbReference type="ChEBI" id="CHEBI:57783"/>
        <dbReference type="ChEBI" id="CHEBI:58349"/>
        <dbReference type="ChEBI" id="CHEBI:67139"/>
        <dbReference type="EC" id="1.17.1.8"/>
    </reaction>
</comment>
<dbReference type="RefSeq" id="WP_152715666.1">
    <property type="nucleotide sequence ID" value="NZ_VOSJ01000191.1"/>
</dbReference>
<sequence length="268" mass="27720">MSVRITLAGATGWVGRALVAAIAASEDLVLAGAVSRSATGQDAGEAAGLPYLGVPVSATLEEALKAPSDVVIDYTKPGAVKAHALTALAQGRHVVIGTTGLSAEDYAEIDRHALKVERGVLAAGNFSITATLLRRFALEAARYVPDVEVIDYASAKKPDTPSGTARELAELLSEVRQPATSKPVAELTGVCETRGGSLGAKEPVQVHSLRLPSFVLSCEAVFGADNERLVIRHDAGSSAAPYVAGTLLAARRVPSFIGLKRGLDAVMD</sequence>
<name>A0A5N7MPM4_9HYPH</name>
<dbReference type="Pfam" id="PF01113">
    <property type="entry name" value="DapB_N"/>
    <property type="match status" value="1"/>
</dbReference>
<keyword evidence="2" id="KW-0028">Amino-acid biosynthesis</keyword>